<proteinExistence type="predicted"/>
<evidence type="ECO:0000313" key="2">
    <source>
        <dbReference type="Proteomes" id="UP000827092"/>
    </source>
</evidence>
<dbReference type="PANTHER" id="PTHR37162:SF11">
    <property type="match status" value="1"/>
</dbReference>
<evidence type="ECO:0000313" key="1">
    <source>
        <dbReference type="EMBL" id="KAG8177476.1"/>
    </source>
</evidence>
<dbReference type="EMBL" id="JAFNEN010000778">
    <property type="protein sequence ID" value="KAG8177476.1"/>
    <property type="molecule type" value="Genomic_DNA"/>
</dbReference>
<organism evidence="1 2">
    <name type="scientific">Oedothorax gibbosus</name>
    <dbReference type="NCBI Taxonomy" id="931172"/>
    <lineage>
        <taxon>Eukaryota</taxon>
        <taxon>Metazoa</taxon>
        <taxon>Ecdysozoa</taxon>
        <taxon>Arthropoda</taxon>
        <taxon>Chelicerata</taxon>
        <taxon>Arachnida</taxon>
        <taxon>Araneae</taxon>
        <taxon>Araneomorphae</taxon>
        <taxon>Entelegynae</taxon>
        <taxon>Araneoidea</taxon>
        <taxon>Linyphiidae</taxon>
        <taxon>Erigoninae</taxon>
        <taxon>Oedothorax</taxon>
    </lineage>
</organism>
<dbReference type="AlphaFoldDB" id="A0AAV6U1N4"/>
<accession>A0AAV6U1N4</accession>
<name>A0AAV6U1N4_9ARAC</name>
<gene>
    <name evidence="1" type="ORF">JTE90_008660</name>
</gene>
<dbReference type="Proteomes" id="UP000827092">
    <property type="component" value="Unassembled WGS sequence"/>
</dbReference>
<protein>
    <submittedName>
        <fullName evidence="1">Uncharacterized protein</fullName>
    </submittedName>
</protein>
<keyword evidence="2" id="KW-1185">Reference proteome</keyword>
<sequence length="266" mass="30107">MSKCLFQQEWVEKFPWLCSVPNDTNQARCKLCLNKFSLSNMGLRAVRSHKDGKKHKQKELSMESSKSVSSFCGESETAIVDAAAAAVQVQPIPESVGKPSGDCMQTFLLKDDITRAEIMWCIHTVIGNKSLRSAEKDVKVFAQIFPDSDVAKKMQLAKSKMSYLIVHGLAYHFKQILLKEVMLAEQFVIGFDERFNKITQNQQMDLNIRFWDSVNTHVKTCYFTSVFLGRSTAKDLLEAFLGTTEHLDLKKLTLGPSMDNCKSKTF</sequence>
<reference evidence="1 2" key="1">
    <citation type="journal article" date="2022" name="Nat. Ecol. Evol.">
        <title>A masculinizing supergene underlies an exaggerated male reproductive morph in a spider.</title>
        <authorList>
            <person name="Hendrickx F."/>
            <person name="De Corte Z."/>
            <person name="Sonet G."/>
            <person name="Van Belleghem S.M."/>
            <person name="Kostlbacher S."/>
            <person name="Vangestel C."/>
        </authorList>
    </citation>
    <scope>NUCLEOTIDE SEQUENCE [LARGE SCALE GENOMIC DNA]</scope>
    <source>
        <strain evidence="1">W744_W776</strain>
    </source>
</reference>
<dbReference type="PANTHER" id="PTHR37162">
    <property type="entry name" value="HAT FAMILY DIMERISATION DOMAINCONTAINING PROTEIN-RELATED"/>
    <property type="match status" value="1"/>
</dbReference>
<comment type="caution">
    <text evidence="1">The sequence shown here is derived from an EMBL/GenBank/DDBJ whole genome shotgun (WGS) entry which is preliminary data.</text>
</comment>